<sequence length="69" mass="8225">MEKNAIQQLEQHVDELLRASRRLREENLLLRSQQAAWLAERAQLVEKTDVARNRIEKMVSRLRELDSEL</sequence>
<evidence type="ECO:0008006" key="3">
    <source>
        <dbReference type="Google" id="ProtNLM"/>
    </source>
</evidence>
<comment type="caution">
    <text evidence="2">The sequence shown here is derived from an EMBL/GenBank/DDBJ whole genome shotgun (WGS) entry which is preliminary data.</text>
</comment>
<feature type="coiled-coil region" evidence="1">
    <location>
        <begin position="6"/>
        <end position="33"/>
    </location>
</feature>
<dbReference type="InterPro" id="IPR012662">
    <property type="entry name" value="CHP02449"/>
</dbReference>
<name>A0A0F9SY15_9ZZZZ</name>
<dbReference type="EMBL" id="LAZR01002125">
    <property type="protein sequence ID" value="KKN34143.1"/>
    <property type="molecule type" value="Genomic_DNA"/>
</dbReference>
<gene>
    <name evidence="2" type="ORF">LCGC14_0796620</name>
</gene>
<dbReference type="NCBIfam" id="TIGR02449">
    <property type="entry name" value="TIGR02449 family protein"/>
    <property type="match status" value="1"/>
</dbReference>
<evidence type="ECO:0000256" key="1">
    <source>
        <dbReference type="SAM" id="Coils"/>
    </source>
</evidence>
<proteinExistence type="predicted"/>
<reference evidence="2" key="1">
    <citation type="journal article" date="2015" name="Nature">
        <title>Complex archaea that bridge the gap between prokaryotes and eukaryotes.</title>
        <authorList>
            <person name="Spang A."/>
            <person name="Saw J.H."/>
            <person name="Jorgensen S.L."/>
            <person name="Zaremba-Niedzwiedzka K."/>
            <person name="Martijn J."/>
            <person name="Lind A.E."/>
            <person name="van Eijk R."/>
            <person name="Schleper C."/>
            <person name="Guy L."/>
            <person name="Ettema T.J."/>
        </authorList>
    </citation>
    <scope>NUCLEOTIDE SEQUENCE</scope>
</reference>
<accession>A0A0F9SY15</accession>
<dbReference type="AlphaFoldDB" id="A0A0F9SY15"/>
<protein>
    <recommendedName>
        <fullName evidence="3">TIGR02449 family protein</fullName>
    </recommendedName>
</protein>
<evidence type="ECO:0000313" key="2">
    <source>
        <dbReference type="EMBL" id="KKN34143.1"/>
    </source>
</evidence>
<keyword evidence="1" id="KW-0175">Coiled coil</keyword>
<organism evidence="2">
    <name type="scientific">marine sediment metagenome</name>
    <dbReference type="NCBI Taxonomy" id="412755"/>
    <lineage>
        <taxon>unclassified sequences</taxon>
        <taxon>metagenomes</taxon>
        <taxon>ecological metagenomes</taxon>
    </lineage>
</organism>